<evidence type="ECO:0000256" key="6">
    <source>
        <dbReference type="RuleBase" id="RU004355"/>
    </source>
</evidence>
<reference evidence="9 10" key="1">
    <citation type="submission" date="2011-09" db="EMBL/GenBank/DDBJ databases">
        <title>The draft genome of Treponema saccharophilum DSM 2985.</title>
        <authorList>
            <consortium name="US DOE Joint Genome Institute (JGI-PGF)"/>
            <person name="Lucas S."/>
            <person name="Copeland A."/>
            <person name="Lapidus A."/>
            <person name="Glavina del Rio T."/>
            <person name="Dalin E."/>
            <person name="Tice H."/>
            <person name="Bruce D."/>
            <person name="Goodwin L."/>
            <person name="Pitluck S."/>
            <person name="Peters L."/>
            <person name="Kyrpides N."/>
            <person name="Mavromatis K."/>
            <person name="Ivanova N."/>
            <person name="Markowitz V."/>
            <person name="Cheng J.-F."/>
            <person name="Hugenholtz P."/>
            <person name="Woyke T."/>
            <person name="Wu D."/>
            <person name="Gronow S."/>
            <person name="Wellnitz S."/>
            <person name="Brambilla E."/>
            <person name="Klenk H.-P."/>
            <person name="Eisen J.A."/>
        </authorList>
    </citation>
    <scope>NUCLEOTIDE SEQUENCE [LARGE SCALE GENOMIC DNA]</scope>
    <source>
        <strain evidence="9 10">DSM 2985</strain>
    </source>
</reference>
<dbReference type="InterPro" id="IPR003753">
    <property type="entry name" value="Exonuc_VII_L"/>
</dbReference>
<comment type="function">
    <text evidence="5">Bidirectionally degrades single-stranded DNA into large acid-insoluble oligonucleotides, which are then degraded further into small acid-soluble oligonucleotides.</text>
</comment>
<accession>H7EP56</accession>
<dbReference type="OrthoDB" id="9802795at2"/>
<organism evidence="9 10">
    <name type="scientific">Treponema saccharophilum DSM 2985</name>
    <dbReference type="NCBI Taxonomy" id="907348"/>
    <lineage>
        <taxon>Bacteria</taxon>
        <taxon>Pseudomonadati</taxon>
        <taxon>Spirochaetota</taxon>
        <taxon>Spirochaetia</taxon>
        <taxon>Spirochaetales</taxon>
        <taxon>Treponemataceae</taxon>
        <taxon>Treponema</taxon>
    </lineage>
</organism>
<dbReference type="STRING" id="907348.TresaDRAFT_0162"/>
<dbReference type="Pfam" id="PF02601">
    <property type="entry name" value="Exonuc_VII_L"/>
    <property type="match status" value="1"/>
</dbReference>
<dbReference type="NCBIfam" id="TIGR00237">
    <property type="entry name" value="xseA"/>
    <property type="match status" value="1"/>
</dbReference>
<keyword evidence="1 5" id="KW-0963">Cytoplasm</keyword>
<keyword evidence="3 5" id="KW-0378">Hydrolase</keyword>
<keyword evidence="10" id="KW-1185">Reference proteome</keyword>
<dbReference type="EC" id="3.1.11.6" evidence="5"/>
<keyword evidence="2 5" id="KW-0540">Nuclease</keyword>
<dbReference type="GO" id="GO:0005737">
    <property type="term" value="C:cytoplasm"/>
    <property type="evidence" value="ECO:0007669"/>
    <property type="project" value="UniProtKB-SubCell"/>
</dbReference>
<evidence type="ECO:0000256" key="5">
    <source>
        <dbReference type="HAMAP-Rule" id="MF_00378"/>
    </source>
</evidence>
<feature type="domain" description="Exonuclease VII large subunit C-terminal" evidence="7">
    <location>
        <begin position="126"/>
        <end position="340"/>
    </location>
</feature>
<evidence type="ECO:0000259" key="7">
    <source>
        <dbReference type="Pfam" id="PF02601"/>
    </source>
</evidence>
<feature type="domain" description="OB-fold nucleic acid binding" evidence="8">
    <location>
        <begin position="10"/>
        <end position="103"/>
    </location>
</feature>
<evidence type="ECO:0000256" key="3">
    <source>
        <dbReference type="ARBA" id="ARBA00022801"/>
    </source>
</evidence>
<gene>
    <name evidence="5" type="primary">xseA</name>
    <name evidence="9" type="ORF">TresaDRAFT_0162</name>
</gene>
<keyword evidence="4 5" id="KW-0269">Exonuclease</keyword>
<dbReference type="PANTHER" id="PTHR30008">
    <property type="entry name" value="EXODEOXYRIBONUCLEASE 7 LARGE SUBUNIT"/>
    <property type="match status" value="1"/>
</dbReference>
<dbReference type="GO" id="GO:0009318">
    <property type="term" value="C:exodeoxyribonuclease VII complex"/>
    <property type="evidence" value="ECO:0007669"/>
    <property type="project" value="UniProtKB-UniRule"/>
</dbReference>
<comment type="caution">
    <text evidence="9">The sequence shown here is derived from an EMBL/GenBank/DDBJ whole genome shotgun (WGS) entry which is preliminary data.</text>
</comment>
<dbReference type="GO" id="GO:0008855">
    <property type="term" value="F:exodeoxyribonuclease VII activity"/>
    <property type="evidence" value="ECO:0007669"/>
    <property type="project" value="UniProtKB-UniRule"/>
</dbReference>
<dbReference type="EMBL" id="AGRW01000054">
    <property type="protein sequence ID" value="EIC00689.1"/>
    <property type="molecule type" value="Genomic_DNA"/>
</dbReference>
<dbReference type="HAMAP" id="MF_00378">
    <property type="entry name" value="Exonuc_7_L"/>
    <property type="match status" value="1"/>
</dbReference>
<sequence>MDENNNTAVFTVSEITAKVKSLIDLNFPAVAIEGEISNFRPNAGGHLYFTLKDEGAQLSAVMFKGRAASLSFQPRDGTKVRAFGNLTVYAAQGKYQINITRMEIAGEGDILRMIEERKRALAAEGLFDSARKKPIPRLPETVGIVTSPTGAAVRDILNIARRRNSGIGITILPAQVQGEAAAEAVARQIMTANAFGMCDVLIVGRGGGSLEDLLPFSDEKVVRAIAGSKIPVVSAVGHEIDWSLADYAADVRAPTPSAAAELVFTQKAEIEDEISGAKSILEEKMSSLIREARMELRAFDAESMEIRLRSILSPLKARLDAASEQAAAKIRDAAKDASARILSCRRTLEDASPESIMRRGYAVVRDGSGNVIRKASDAAPGCELSITLADGTISAVSK</sequence>
<dbReference type="RefSeq" id="WP_002706363.1">
    <property type="nucleotide sequence ID" value="NZ_AGRW01000054.1"/>
</dbReference>
<dbReference type="GO" id="GO:0003676">
    <property type="term" value="F:nucleic acid binding"/>
    <property type="evidence" value="ECO:0007669"/>
    <property type="project" value="InterPro"/>
</dbReference>
<dbReference type="PANTHER" id="PTHR30008:SF0">
    <property type="entry name" value="EXODEOXYRIBONUCLEASE 7 LARGE SUBUNIT"/>
    <property type="match status" value="1"/>
</dbReference>
<dbReference type="GO" id="GO:0006308">
    <property type="term" value="P:DNA catabolic process"/>
    <property type="evidence" value="ECO:0007669"/>
    <property type="project" value="UniProtKB-UniRule"/>
</dbReference>
<evidence type="ECO:0000256" key="4">
    <source>
        <dbReference type="ARBA" id="ARBA00022839"/>
    </source>
</evidence>
<evidence type="ECO:0000256" key="2">
    <source>
        <dbReference type="ARBA" id="ARBA00022722"/>
    </source>
</evidence>
<comment type="similarity">
    <text evidence="5 6">Belongs to the XseA family.</text>
</comment>
<evidence type="ECO:0000313" key="10">
    <source>
        <dbReference type="Proteomes" id="UP000003571"/>
    </source>
</evidence>
<proteinExistence type="inferred from homology"/>
<name>H7EP56_9SPIR</name>
<evidence type="ECO:0000313" key="9">
    <source>
        <dbReference type="EMBL" id="EIC00689.1"/>
    </source>
</evidence>
<dbReference type="AlphaFoldDB" id="H7EP56"/>
<comment type="catalytic activity">
    <reaction evidence="5 6">
        <text>Exonucleolytic cleavage in either 5'- to 3'- or 3'- to 5'-direction to yield nucleoside 5'-phosphates.</text>
        <dbReference type="EC" id="3.1.11.6"/>
    </reaction>
</comment>
<dbReference type="InterPro" id="IPR020579">
    <property type="entry name" value="Exonuc_VII_lsu_C"/>
</dbReference>
<dbReference type="InterPro" id="IPR025824">
    <property type="entry name" value="OB-fold_nuc-bd_dom"/>
</dbReference>
<comment type="subcellular location">
    <subcellularLocation>
        <location evidence="5 6">Cytoplasm</location>
    </subcellularLocation>
</comment>
<dbReference type="eggNOG" id="COG1570">
    <property type="taxonomic scope" value="Bacteria"/>
</dbReference>
<dbReference type="PATRIC" id="fig|907348.3.peg.2748"/>
<comment type="subunit">
    <text evidence="5">Heterooligomer composed of large and small subunits.</text>
</comment>
<dbReference type="Proteomes" id="UP000003571">
    <property type="component" value="Unassembled WGS sequence"/>
</dbReference>
<protein>
    <recommendedName>
        <fullName evidence="5">Exodeoxyribonuclease 7 large subunit</fullName>
        <ecNumber evidence="5">3.1.11.6</ecNumber>
    </recommendedName>
    <alternativeName>
        <fullName evidence="5">Exodeoxyribonuclease VII large subunit</fullName>
        <shortName evidence="5">Exonuclease VII large subunit</shortName>
    </alternativeName>
</protein>
<evidence type="ECO:0000256" key="1">
    <source>
        <dbReference type="ARBA" id="ARBA00022490"/>
    </source>
</evidence>
<dbReference type="Pfam" id="PF13742">
    <property type="entry name" value="tRNA_anti_2"/>
    <property type="match status" value="1"/>
</dbReference>
<evidence type="ECO:0000259" key="8">
    <source>
        <dbReference type="Pfam" id="PF13742"/>
    </source>
</evidence>
<dbReference type="CDD" id="cd04489">
    <property type="entry name" value="ExoVII_LU_OBF"/>
    <property type="match status" value="1"/>
</dbReference>